<sequence>MKGQMLGVLLVALVWGGRAMLAVTAAADTLEEALVHAYWTHPQLEAQRARSRSSDETLRKALANWYPSIGLTGEMACGFSRANGAHQYTSHAVQLTLTQPLYRGGRTVAQVKQVEAQIRSEQQQLVHTEQTMLLAAAIAYLNLWRDEEILSLNIKNEEVLQRQLRATRERLAVGEITRTDVAQVEARLARATATRKQSVSVVKIAQAVYTQMIGKGADRLVFPTAPVLSLPATREEAISLARSNGPLVGVAAHSADAAVAGIRLAQGELWPTLSMKANVSRTWRKDPFSFQTKTVESTLVLSIPLYQQGLVDSRLRAAKHNASKHVYEMQAARRQAVASAVQAWEALRASIAQIHANTIRMASVETAMQGVQREAHVGSRTVLDVLNTEQERLDAHVELAKLKRDKDVAIFQLLTAVGRMTIQDMIGLPVPPYAPEGRYQGVRGKWFGSTSAS</sequence>
<dbReference type="GO" id="GO:1990281">
    <property type="term" value="C:efflux pump complex"/>
    <property type="evidence" value="ECO:0007669"/>
    <property type="project" value="TreeGrafter"/>
</dbReference>
<protein>
    <submittedName>
        <fullName evidence="7">Type I secretion outer membrane protein, TolC</fullName>
    </submittedName>
</protein>
<keyword evidence="6" id="KW-0998">Cell outer membrane</keyword>
<dbReference type="InterPro" id="IPR003423">
    <property type="entry name" value="OMP_efflux"/>
</dbReference>
<evidence type="ECO:0000256" key="3">
    <source>
        <dbReference type="ARBA" id="ARBA00022452"/>
    </source>
</evidence>
<accession>A0A484H6M4</accession>
<keyword evidence="3" id="KW-1134">Transmembrane beta strand</keyword>
<dbReference type="Gene3D" id="1.20.1600.10">
    <property type="entry name" value="Outer membrane efflux proteins (OEP)"/>
    <property type="match status" value="1"/>
</dbReference>
<dbReference type="InterPro" id="IPR010130">
    <property type="entry name" value="T1SS_OMP_TolC"/>
</dbReference>
<dbReference type="GO" id="GO:0015562">
    <property type="term" value="F:efflux transmembrane transporter activity"/>
    <property type="evidence" value="ECO:0007669"/>
    <property type="project" value="InterPro"/>
</dbReference>
<dbReference type="AlphaFoldDB" id="A0A484H6M4"/>
<evidence type="ECO:0000256" key="6">
    <source>
        <dbReference type="ARBA" id="ARBA00023237"/>
    </source>
</evidence>
<dbReference type="GO" id="GO:0015288">
    <property type="term" value="F:porin activity"/>
    <property type="evidence" value="ECO:0007669"/>
    <property type="project" value="TreeGrafter"/>
</dbReference>
<keyword evidence="2" id="KW-0813">Transport</keyword>
<dbReference type="PANTHER" id="PTHR30026">
    <property type="entry name" value="OUTER MEMBRANE PROTEIN TOLC"/>
    <property type="match status" value="1"/>
</dbReference>
<gene>
    <name evidence="7" type="ORF">RIEGSTA812A_PEG_534</name>
</gene>
<keyword evidence="4" id="KW-0812">Transmembrane</keyword>
<keyword evidence="5" id="KW-0472">Membrane</keyword>
<comment type="subcellular location">
    <subcellularLocation>
        <location evidence="1">Cell outer membrane</location>
    </subcellularLocation>
</comment>
<dbReference type="SUPFAM" id="SSF56954">
    <property type="entry name" value="Outer membrane efflux proteins (OEP)"/>
    <property type="match status" value="1"/>
</dbReference>
<evidence type="ECO:0000256" key="5">
    <source>
        <dbReference type="ARBA" id="ARBA00023136"/>
    </source>
</evidence>
<dbReference type="PANTHER" id="PTHR30026:SF22">
    <property type="entry name" value="OUTER MEMBRANE EFFLUX PROTEIN"/>
    <property type="match status" value="1"/>
</dbReference>
<evidence type="ECO:0000256" key="4">
    <source>
        <dbReference type="ARBA" id="ARBA00022692"/>
    </source>
</evidence>
<organism evidence="7">
    <name type="scientific">invertebrate metagenome</name>
    <dbReference type="NCBI Taxonomy" id="1711999"/>
    <lineage>
        <taxon>unclassified sequences</taxon>
        <taxon>metagenomes</taxon>
        <taxon>organismal metagenomes</taxon>
    </lineage>
</organism>
<dbReference type="Pfam" id="PF02321">
    <property type="entry name" value="OEP"/>
    <property type="match status" value="2"/>
</dbReference>
<name>A0A484H6M4_9ZZZZ</name>
<evidence type="ECO:0000313" key="7">
    <source>
        <dbReference type="EMBL" id="VBB69061.1"/>
    </source>
</evidence>
<reference evidence="7" key="1">
    <citation type="submission" date="2018-10" db="EMBL/GenBank/DDBJ databases">
        <authorList>
            <person name="Gruber-Vodicka H."/>
            <person name="Jaeckle O."/>
        </authorList>
    </citation>
    <scope>NUCLEOTIDE SEQUENCE</scope>
</reference>
<dbReference type="EMBL" id="LR026963">
    <property type="protein sequence ID" value="VBB69061.1"/>
    <property type="molecule type" value="Genomic_DNA"/>
</dbReference>
<dbReference type="InterPro" id="IPR051906">
    <property type="entry name" value="TolC-like"/>
</dbReference>
<proteinExistence type="predicted"/>
<dbReference type="GO" id="GO:0009279">
    <property type="term" value="C:cell outer membrane"/>
    <property type="evidence" value="ECO:0007669"/>
    <property type="project" value="UniProtKB-SubCell"/>
</dbReference>
<evidence type="ECO:0000256" key="1">
    <source>
        <dbReference type="ARBA" id="ARBA00004442"/>
    </source>
</evidence>
<evidence type="ECO:0000256" key="2">
    <source>
        <dbReference type="ARBA" id="ARBA00022448"/>
    </source>
</evidence>
<dbReference type="NCBIfam" id="TIGR01844">
    <property type="entry name" value="type_I_sec_TolC"/>
    <property type="match status" value="1"/>
</dbReference>